<comment type="caution">
    <text evidence="17">The sequence shown here is derived from an EMBL/GenBank/DDBJ whole genome shotgun (WGS) entry which is preliminary data.</text>
</comment>
<dbReference type="GO" id="GO:0004828">
    <property type="term" value="F:serine-tRNA ligase activity"/>
    <property type="evidence" value="ECO:0007669"/>
    <property type="project" value="UniProtKB-UniRule"/>
</dbReference>
<keyword evidence="9 12" id="KW-0030">Aminoacyl-tRNA synthetase</keyword>
<dbReference type="PROSITE" id="PS50862">
    <property type="entry name" value="AA_TRNA_LIGASE_II"/>
    <property type="match status" value="1"/>
</dbReference>
<evidence type="ECO:0000256" key="14">
    <source>
        <dbReference type="PIRSR" id="PIRSR001529-2"/>
    </source>
</evidence>
<protein>
    <recommendedName>
        <fullName evidence="12">Serine--tRNA ligase</fullName>
        <ecNumber evidence="12">6.1.1.11</ecNumber>
    </recommendedName>
    <alternativeName>
        <fullName evidence="12">Seryl-tRNA synthetase</fullName>
        <shortName evidence="12">SerRS</shortName>
    </alternativeName>
    <alternativeName>
        <fullName evidence="12">Seryl-tRNA(Ser/Sec) synthetase</fullName>
    </alternativeName>
</protein>
<comment type="function">
    <text evidence="12">Catalyzes the attachment of serine to tRNA(Ser). Is also able to aminoacylate tRNA(Sec) with serine, to form the misacylated tRNA L-seryl-tRNA(Sec), which will be further converted into selenocysteinyl-tRNA(Sec).</text>
</comment>
<dbReference type="EC" id="6.1.1.11" evidence="12"/>
<comment type="subunit">
    <text evidence="12">Homodimer. The tRNA molecule binds across the dimer.</text>
</comment>
<comment type="subcellular location">
    <subcellularLocation>
        <location evidence="1 12">Cytoplasm</location>
    </subcellularLocation>
</comment>
<evidence type="ECO:0000256" key="7">
    <source>
        <dbReference type="ARBA" id="ARBA00022840"/>
    </source>
</evidence>
<feature type="site" description="Important for serine binding" evidence="13">
    <location>
        <position position="387"/>
    </location>
</feature>
<dbReference type="InterPro" id="IPR042103">
    <property type="entry name" value="SerRS_1_N_sf"/>
</dbReference>
<dbReference type="SUPFAM" id="SSF46589">
    <property type="entry name" value="tRNA-binding arm"/>
    <property type="match status" value="1"/>
</dbReference>
<evidence type="ECO:0000256" key="6">
    <source>
        <dbReference type="ARBA" id="ARBA00022741"/>
    </source>
</evidence>
<keyword evidence="6 12" id="KW-0547">Nucleotide-binding</keyword>
<dbReference type="UniPathway" id="UPA00906">
    <property type="reaction ID" value="UER00895"/>
</dbReference>
<evidence type="ECO:0000313" key="17">
    <source>
        <dbReference type="EMBL" id="OHA15293.1"/>
    </source>
</evidence>
<dbReference type="GO" id="GO:0005524">
    <property type="term" value="F:ATP binding"/>
    <property type="evidence" value="ECO:0007669"/>
    <property type="project" value="UniProtKB-UniRule"/>
</dbReference>
<feature type="binding site" evidence="12">
    <location>
        <begin position="232"/>
        <end position="234"/>
    </location>
    <ligand>
        <name>L-serine</name>
        <dbReference type="ChEBI" id="CHEBI:33384"/>
    </ligand>
</feature>
<comment type="catalytic activity">
    <reaction evidence="11 12">
        <text>tRNA(Ser) + L-serine + ATP = L-seryl-tRNA(Ser) + AMP + diphosphate + H(+)</text>
        <dbReference type="Rhea" id="RHEA:12292"/>
        <dbReference type="Rhea" id="RHEA-COMP:9669"/>
        <dbReference type="Rhea" id="RHEA-COMP:9703"/>
        <dbReference type="ChEBI" id="CHEBI:15378"/>
        <dbReference type="ChEBI" id="CHEBI:30616"/>
        <dbReference type="ChEBI" id="CHEBI:33019"/>
        <dbReference type="ChEBI" id="CHEBI:33384"/>
        <dbReference type="ChEBI" id="CHEBI:78442"/>
        <dbReference type="ChEBI" id="CHEBI:78533"/>
        <dbReference type="ChEBI" id="CHEBI:456215"/>
        <dbReference type="EC" id="6.1.1.11"/>
    </reaction>
</comment>
<dbReference type="PRINTS" id="PR00981">
    <property type="entry name" value="TRNASYNTHSER"/>
</dbReference>
<dbReference type="InterPro" id="IPR002317">
    <property type="entry name" value="Ser-tRNA-ligase_type_1"/>
</dbReference>
<dbReference type="InterPro" id="IPR002314">
    <property type="entry name" value="aa-tRNA-synt_IIb"/>
</dbReference>
<dbReference type="HAMAP" id="MF_00176">
    <property type="entry name" value="Ser_tRNA_synth_type1"/>
    <property type="match status" value="1"/>
</dbReference>
<dbReference type="GO" id="GO:0005737">
    <property type="term" value="C:cytoplasm"/>
    <property type="evidence" value="ECO:0007669"/>
    <property type="project" value="UniProtKB-SubCell"/>
</dbReference>
<keyword evidence="4 12" id="KW-0963">Cytoplasm</keyword>
<feature type="binding site" evidence="12 13">
    <location>
        <position position="286"/>
    </location>
    <ligand>
        <name>L-serine</name>
        <dbReference type="ChEBI" id="CHEBI:33384"/>
    </ligand>
</feature>
<dbReference type="InterPro" id="IPR045864">
    <property type="entry name" value="aa-tRNA-synth_II/BPL/LPL"/>
</dbReference>
<feature type="binding site" evidence="13">
    <location>
        <position position="232"/>
    </location>
    <ligand>
        <name>L-serine</name>
        <dbReference type="ChEBI" id="CHEBI:33384"/>
    </ligand>
</feature>
<feature type="coiled-coil region" evidence="15">
    <location>
        <begin position="30"/>
        <end position="101"/>
    </location>
</feature>
<evidence type="ECO:0000256" key="12">
    <source>
        <dbReference type="HAMAP-Rule" id="MF_00176"/>
    </source>
</evidence>
<dbReference type="GO" id="GO:0016260">
    <property type="term" value="P:selenocysteine biosynthetic process"/>
    <property type="evidence" value="ECO:0007669"/>
    <property type="project" value="UniProtKB-UniRule"/>
</dbReference>
<evidence type="ECO:0000256" key="2">
    <source>
        <dbReference type="ARBA" id="ARBA00005045"/>
    </source>
</evidence>
<dbReference type="Gene3D" id="3.30.930.10">
    <property type="entry name" value="Bira Bifunctional Protein, Domain 2"/>
    <property type="match status" value="1"/>
</dbReference>
<comment type="similarity">
    <text evidence="3 12">Belongs to the class-II aminoacyl-tRNA synthetase family. Type-1 seryl-tRNA synthetase subfamily.</text>
</comment>
<organism evidence="17 18">
    <name type="scientific">Candidatus Tagabacteria bacterium RIFCSPLOWO2_01_FULL_42_9</name>
    <dbReference type="NCBI Taxonomy" id="1802296"/>
    <lineage>
        <taxon>Bacteria</taxon>
        <taxon>Candidatus Tagaibacteriota</taxon>
    </lineage>
</organism>
<dbReference type="NCBIfam" id="TIGR00414">
    <property type="entry name" value="serS"/>
    <property type="match status" value="1"/>
</dbReference>
<feature type="domain" description="Aminoacyl-transfer RNA synthetases class-II family profile" evidence="16">
    <location>
        <begin position="137"/>
        <end position="412"/>
    </location>
</feature>
<evidence type="ECO:0000256" key="11">
    <source>
        <dbReference type="ARBA" id="ARBA00048823"/>
    </source>
</evidence>
<keyword evidence="7 12" id="KW-0067">ATP-binding</keyword>
<evidence type="ECO:0000259" key="16">
    <source>
        <dbReference type="PROSITE" id="PS50862"/>
    </source>
</evidence>
<evidence type="ECO:0000256" key="15">
    <source>
        <dbReference type="SAM" id="Coils"/>
    </source>
</evidence>
<dbReference type="Pfam" id="PF00587">
    <property type="entry name" value="tRNA-synt_2b"/>
    <property type="match status" value="1"/>
</dbReference>
<evidence type="ECO:0000256" key="10">
    <source>
        <dbReference type="ARBA" id="ARBA00047929"/>
    </source>
</evidence>
<keyword evidence="8 12" id="KW-0648">Protein biosynthesis</keyword>
<dbReference type="Gene3D" id="1.10.287.40">
    <property type="entry name" value="Serine-tRNA synthetase, tRNA binding domain"/>
    <property type="match status" value="1"/>
</dbReference>
<keyword evidence="15" id="KW-0175">Coiled coil</keyword>
<evidence type="ECO:0000256" key="1">
    <source>
        <dbReference type="ARBA" id="ARBA00004496"/>
    </source>
</evidence>
<comment type="domain">
    <text evidence="12">Consists of two distinct domains, a catalytic core and a N-terminal extension that is involved in tRNA binding.</text>
</comment>
<gene>
    <name evidence="12" type="primary">serS</name>
    <name evidence="17" type="ORF">A3A10_01360</name>
</gene>
<dbReference type="PIRSF" id="PIRSF001529">
    <property type="entry name" value="Ser-tRNA-synth_IIa"/>
    <property type="match status" value="1"/>
</dbReference>
<dbReference type="InterPro" id="IPR010978">
    <property type="entry name" value="tRNA-bd_arm"/>
</dbReference>
<dbReference type="PANTHER" id="PTHR43697">
    <property type="entry name" value="SERYL-TRNA SYNTHETASE"/>
    <property type="match status" value="1"/>
</dbReference>
<dbReference type="AlphaFoldDB" id="A0A1G2LUQ5"/>
<comment type="caution">
    <text evidence="12">Lacks conserved residue(s) required for the propagation of feature annotation.</text>
</comment>
<feature type="binding site" evidence="12 14">
    <location>
        <begin position="263"/>
        <end position="265"/>
    </location>
    <ligand>
        <name>ATP</name>
        <dbReference type="ChEBI" id="CHEBI:30616"/>
    </ligand>
</feature>
<evidence type="ECO:0000256" key="4">
    <source>
        <dbReference type="ARBA" id="ARBA00022490"/>
    </source>
</evidence>
<dbReference type="Pfam" id="PF02403">
    <property type="entry name" value="Seryl_tRNA_N"/>
    <property type="match status" value="1"/>
</dbReference>
<proteinExistence type="inferred from homology"/>
<dbReference type="GO" id="GO:0006434">
    <property type="term" value="P:seryl-tRNA aminoacylation"/>
    <property type="evidence" value="ECO:0007669"/>
    <property type="project" value="UniProtKB-UniRule"/>
</dbReference>
<feature type="binding site" evidence="13">
    <location>
        <position position="385"/>
    </location>
    <ligand>
        <name>L-serine</name>
        <dbReference type="ChEBI" id="CHEBI:33384"/>
    </ligand>
</feature>
<feature type="binding site" evidence="12">
    <location>
        <position position="387"/>
    </location>
    <ligand>
        <name>L-serine</name>
        <dbReference type="ChEBI" id="CHEBI:33384"/>
    </ligand>
</feature>
<comment type="pathway">
    <text evidence="2 12">Aminoacyl-tRNA biosynthesis; selenocysteinyl-tRNA(Sec) biosynthesis; L-seryl-tRNA(Sec) from L-serine and tRNA(Sec): step 1/1.</text>
</comment>
<dbReference type="PANTHER" id="PTHR43697:SF1">
    <property type="entry name" value="SERINE--TRNA LIGASE"/>
    <property type="match status" value="1"/>
</dbReference>
<name>A0A1G2LUQ5_9BACT</name>
<accession>A0A1G2LUQ5</accession>
<dbReference type="Proteomes" id="UP000178116">
    <property type="component" value="Unassembled WGS sequence"/>
</dbReference>
<comment type="catalytic activity">
    <reaction evidence="10 12">
        <text>tRNA(Sec) + L-serine + ATP = L-seryl-tRNA(Sec) + AMP + diphosphate + H(+)</text>
        <dbReference type="Rhea" id="RHEA:42580"/>
        <dbReference type="Rhea" id="RHEA-COMP:9742"/>
        <dbReference type="Rhea" id="RHEA-COMP:10128"/>
        <dbReference type="ChEBI" id="CHEBI:15378"/>
        <dbReference type="ChEBI" id="CHEBI:30616"/>
        <dbReference type="ChEBI" id="CHEBI:33019"/>
        <dbReference type="ChEBI" id="CHEBI:33384"/>
        <dbReference type="ChEBI" id="CHEBI:78442"/>
        <dbReference type="ChEBI" id="CHEBI:78533"/>
        <dbReference type="ChEBI" id="CHEBI:456215"/>
        <dbReference type="EC" id="6.1.1.11"/>
    </reaction>
</comment>
<evidence type="ECO:0000256" key="13">
    <source>
        <dbReference type="PIRSR" id="PIRSR001529-1"/>
    </source>
</evidence>
<keyword evidence="5 12" id="KW-0436">Ligase</keyword>
<dbReference type="InterPro" id="IPR033729">
    <property type="entry name" value="SerRS_core"/>
</dbReference>
<feature type="binding site" evidence="12 14">
    <location>
        <begin position="352"/>
        <end position="355"/>
    </location>
    <ligand>
        <name>ATP</name>
        <dbReference type="ChEBI" id="CHEBI:30616"/>
    </ligand>
</feature>
<dbReference type="EMBL" id="MHRA01000025">
    <property type="protein sequence ID" value="OHA15293.1"/>
    <property type="molecule type" value="Genomic_DNA"/>
</dbReference>
<dbReference type="SUPFAM" id="SSF55681">
    <property type="entry name" value="Class II aaRS and biotin synthetases"/>
    <property type="match status" value="1"/>
</dbReference>
<sequence length="425" mass="49031">MLDIKFITENPDLVREAAKKKRVDFSVDELLKIDEERRAVLREVEEFRAEKNSVSGDIFGIKDESEKQKKIEEMKGLKEKLAQKENKLKEIEGKWKELMLQAPNIPDLSVPEGESEADNQKIRTWGEIPEFGSPPRDFEPKSHIELMEKLNLVDLERGAKVAGFRGYFLKGDAAILSIALWQLAFDLWIKKGFIPMTAPSLCREESFTGSGWLPQGKEEVYKTQDDLYLAGTAEVPIMGFHKDEILEEKDLPKKYIAFSPCYRREAGSYGKDEKGIFRLHEFAKVEQVVLCKADHEESVRWHEEITRNSEEIMQVLGIPYCVVINCGADLGLGQVKKYDIEAWVPSEKRYRETHSSSYFHDFQTRRLNIRYRSNDEKLKFCHSLNNTAVATPRILISLLENNQRKDGSVKIPEVLRKYIGKDIIV</sequence>
<evidence type="ECO:0000256" key="9">
    <source>
        <dbReference type="ARBA" id="ARBA00023146"/>
    </source>
</evidence>
<feature type="binding site" evidence="13">
    <location>
        <position position="263"/>
    </location>
    <ligand>
        <name>L-serine</name>
        <dbReference type="ChEBI" id="CHEBI:33384"/>
    </ligand>
</feature>
<dbReference type="InterPro" id="IPR015866">
    <property type="entry name" value="Ser-tRNA-synth_1_N"/>
</dbReference>
<dbReference type="InterPro" id="IPR006195">
    <property type="entry name" value="aa-tRNA-synth_II"/>
</dbReference>
<dbReference type="CDD" id="cd00770">
    <property type="entry name" value="SerRS_core"/>
    <property type="match status" value="1"/>
</dbReference>
<reference evidence="17 18" key="1">
    <citation type="journal article" date="2016" name="Nat. Commun.">
        <title>Thousands of microbial genomes shed light on interconnected biogeochemical processes in an aquifer system.</title>
        <authorList>
            <person name="Anantharaman K."/>
            <person name="Brown C.T."/>
            <person name="Hug L.A."/>
            <person name="Sharon I."/>
            <person name="Castelle C.J."/>
            <person name="Probst A.J."/>
            <person name="Thomas B.C."/>
            <person name="Singh A."/>
            <person name="Wilkins M.J."/>
            <person name="Karaoz U."/>
            <person name="Brodie E.L."/>
            <person name="Williams K.H."/>
            <person name="Hubbard S.S."/>
            <person name="Banfield J.F."/>
        </authorList>
    </citation>
    <scope>NUCLEOTIDE SEQUENCE [LARGE SCALE GENOMIC DNA]</scope>
</reference>
<evidence type="ECO:0000256" key="3">
    <source>
        <dbReference type="ARBA" id="ARBA00010728"/>
    </source>
</evidence>
<evidence type="ECO:0000313" key="18">
    <source>
        <dbReference type="Proteomes" id="UP000178116"/>
    </source>
</evidence>
<evidence type="ECO:0000256" key="5">
    <source>
        <dbReference type="ARBA" id="ARBA00022598"/>
    </source>
</evidence>
<evidence type="ECO:0000256" key="8">
    <source>
        <dbReference type="ARBA" id="ARBA00022917"/>
    </source>
</evidence>